<feature type="chain" id="PRO_5014364979" evidence="1">
    <location>
        <begin position="21"/>
        <end position="162"/>
    </location>
</feature>
<keyword evidence="1" id="KW-0732">Signal</keyword>
<keyword evidence="3" id="KW-1185">Reference proteome</keyword>
<evidence type="ECO:0000256" key="1">
    <source>
        <dbReference type="SAM" id="SignalP"/>
    </source>
</evidence>
<feature type="signal peptide" evidence="1">
    <location>
        <begin position="1"/>
        <end position="20"/>
    </location>
</feature>
<dbReference type="Proteomes" id="UP000235786">
    <property type="component" value="Unassembled WGS sequence"/>
</dbReference>
<dbReference type="EMBL" id="KZ613944">
    <property type="protein sequence ID" value="PMD41624.1"/>
    <property type="molecule type" value="Genomic_DNA"/>
</dbReference>
<reference evidence="2 3" key="1">
    <citation type="submission" date="2016-04" db="EMBL/GenBank/DDBJ databases">
        <title>A degradative enzymes factory behind the ericoid mycorrhizal symbiosis.</title>
        <authorList>
            <consortium name="DOE Joint Genome Institute"/>
            <person name="Martino E."/>
            <person name="Morin E."/>
            <person name="Grelet G."/>
            <person name="Kuo A."/>
            <person name="Kohler A."/>
            <person name="Daghino S."/>
            <person name="Barry K."/>
            <person name="Choi C."/>
            <person name="Cichocki N."/>
            <person name="Clum A."/>
            <person name="Copeland A."/>
            <person name="Hainaut M."/>
            <person name="Haridas S."/>
            <person name="Labutti K."/>
            <person name="Lindquist E."/>
            <person name="Lipzen A."/>
            <person name="Khouja H.-R."/>
            <person name="Murat C."/>
            <person name="Ohm R."/>
            <person name="Olson A."/>
            <person name="Spatafora J."/>
            <person name="Veneault-Fourrey C."/>
            <person name="Henrissat B."/>
            <person name="Grigoriev I."/>
            <person name="Martin F."/>
            <person name="Perotto S."/>
        </authorList>
    </citation>
    <scope>NUCLEOTIDE SEQUENCE [LARGE SCALE GENOMIC DNA]</scope>
    <source>
        <strain evidence="2 3">F</strain>
    </source>
</reference>
<dbReference type="SUPFAM" id="SSF49870">
    <property type="entry name" value="Osmotin, thaumatin-like protein"/>
    <property type="match status" value="1"/>
</dbReference>
<evidence type="ECO:0000313" key="3">
    <source>
        <dbReference type="Proteomes" id="UP000235786"/>
    </source>
</evidence>
<sequence length="162" mass="17038">MHPSIMNILALAALVLQATANIITFNNLGSDTLTLCFVANAGEYTPGQSSLGSKQSQDVSLPTGWGGQFHAARPGKGCDDDPFVIGEVNFQGGDGHTYFDVSAIDSCCDNTGVHYLYPASDSGNNSGCVSFPCNNVFNQPNDQQTKSTDDTHLICQVSAGNL</sequence>
<gene>
    <name evidence="2" type="ORF">L207DRAFT_582051</name>
</gene>
<accession>A0A2J6RSZ1</accession>
<dbReference type="InterPro" id="IPR037176">
    <property type="entry name" value="Osmotin/thaumatin-like_sf"/>
</dbReference>
<name>A0A2J6RSZ1_HYAVF</name>
<organism evidence="2 3">
    <name type="scientific">Hyaloscypha variabilis (strain UAMH 11265 / GT02V1 / F)</name>
    <name type="common">Meliniomyces variabilis</name>
    <dbReference type="NCBI Taxonomy" id="1149755"/>
    <lineage>
        <taxon>Eukaryota</taxon>
        <taxon>Fungi</taxon>
        <taxon>Dikarya</taxon>
        <taxon>Ascomycota</taxon>
        <taxon>Pezizomycotina</taxon>
        <taxon>Leotiomycetes</taxon>
        <taxon>Helotiales</taxon>
        <taxon>Hyaloscyphaceae</taxon>
        <taxon>Hyaloscypha</taxon>
        <taxon>Hyaloscypha variabilis</taxon>
    </lineage>
</organism>
<proteinExistence type="predicted"/>
<protein>
    <submittedName>
        <fullName evidence="2">DNase1 protein</fullName>
    </submittedName>
</protein>
<evidence type="ECO:0000313" key="2">
    <source>
        <dbReference type="EMBL" id="PMD41624.1"/>
    </source>
</evidence>
<dbReference type="OrthoDB" id="3513524at2759"/>
<dbReference type="AlphaFoldDB" id="A0A2J6RSZ1"/>